<dbReference type="PRINTS" id="PR01590">
    <property type="entry name" value="HTHFIS"/>
</dbReference>
<evidence type="ECO:0000259" key="7">
    <source>
        <dbReference type="PROSITE" id="PS50110"/>
    </source>
</evidence>
<dbReference type="PROSITE" id="PS00688">
    <property type="entry name" value="SIGMA54_INTERACT_3"/>
    <property type="match status" value="1"/>
</dbReference>
<dbReference type="InterPro" id="IPR011006">
    <property type="entry name" value="CheY-like_superfamily"/>
</dbReference>
<keyword evidence="2" id="KW-0067">ATP-binding</keyword>
<dbReference type="InterPro" id="IPR002078">
    <property type="entry name" value="Sigma_54_int"/>
</dbReference>
<dbReference type="InterPro" id="IPR009057">
    <property type="entry name" value="Homeodomain-like_sf"/>
</dbReference>
<dbReference type="SUPFAM" id="SSF52540">
    <property type="entry name" value="P-loop containing nucleoside triphosphate hydrolases"/>
    <property type="match status" value="1"/>
</dbReference>
<dbReference type="Pfam" id="PF25601">
    <property type="entry name" value="AAA_lid_14"/>
    <property type="match status" value="1"/>
</dbReference>
<dbReference type="CDD" id="cd00009">
    <property type="entry name" value="AAA"/>
    <property type="match status" value="1"/>
</dbReference>
<proteinExistence type="predicted"/>
<dbReference type="InterPro" id="IPR025662">
    <property type="entry name" value="Sigma_54_int_dom_ATP-bd_1"/>
</dbReference>
<evidence type="ECO:0000259" key="6">
    <source>
        <dbReference type="PROSITE" id="PS50045"/>
    </source>
</evidence>
<gene>
    <name evidence="8" type="ORF">E6P07_03860</name>
</gene>
<dbReference type="AlphaFoldDB" id="A0A6I6ELR7"/>
<keyword evidence="9" id="KW-1185">Reference proteome</keyword>
<keyword evidence="4" id="KW-0804">Transcription</keyword>
<evidence type="ECO:0000256" key="5">
    <source>
        <dbReference type="PROSITE-ProRule" id="PRU00169"/>
    </source>
</evidence>
<keyword evidence="3" id="KW-0805">Transcription regulation</keyword>
<dbReference type="OrthoDB" id="9762726at2"/>
<dbReference type="Gene3D" id="1.10.8.60">
    <property type="match status" value="1"/>
</dbReference>
<dbReference type="InterPro" id="IPR003593">
    <property type="entry name" value="AAA+_ATPase"/>
</dbReference>
<feature type="domain" description="Response regulatory" evidence="7">
    <location>
        <begin position="3"/>
        <end position="118"/>
    </location>
</feature>
<dbReference type="Gene3D" id="3.40.50.2300">
    <property type="match status" value="1"/>
</dbReference>
<protein>
    <submittedName>
        <fullName evidence="8">Response regulator</fullName>
    </submittedName>
</protein>
<dbReference type="GO" id="GO:0005524">
    <property type="term" value="F:ATP binding"/>
    <property type="evidence" value="ECO:0007669"/>
    <property type="project" value="UniProtKB-KW"/>
</dbReference>
<dbReference type="PROSITE" id="PS50045">
    <property type="entry name" value="SIGMA54_INTERACT_4"/>
    <property type="match status" value="1"/>
</dbReference>
<reference evidence="8 9" key="1">
    <citation type="submission" date="2019-12" db="EMBL/GenBank/DDBJ databases">
        <title>The complete genome of the thermophilic, anoxygenic phototrophic gammaproteobacterium Thermochromatium tepidum.</title>
        <authorList>
            <person name="Sattley W.M."/>
            <person name="Swingley W.D."/>
            <person name="Burchell B.M."/>
            <person name="Gurbani S.A."/>
            <person name="Kujawa C.M."/>
            <person name="Nuccio D.A."/>
            <person name="Schladweiler J."/>
            <person name="Shaffer K.N."/>
            <person name="Stokes L.M."/>
            <person name="Touchman J.W."/>
            <person name="Blankenship R.E."/>
            <person name="Madigan M.T."/>
        </authorList>
    </citation>
    <scope>NUCLEOTIDE SEQUENCE [LARGE SCALE GENOMIC DNA]</scope>
    <source>
        <strain evidence="8 9">ATCC 43061</strain>
    </source>
</reference>
<evidence type="ECO:0000256" key="1">
    <source>
        <dbReference type="ARBA" id="ARBA00022741"/>
    </source>
</evidence>
<accession>A0A6I6ELR7</accession>
<keyword evidence="5" id="KW-0597">Phosphoprotein</keyword>
<dbReference type="InterPro" id="IPR027417">
    <property type="entry name" value="P-loop_NTPase"/>
</dbReference>
<evidence type="ECO:0000256" key="2">
    <source>
        <dbReference type="ARBA" id="ARBA00022840"/>
    </source>
</evidence>
<sequence length="439" mass="48904">MTRVCLIEDDAIMGEALVERLTLEGFAVDWRRTGRAGLAALRETGVELAVIDVNLPDLSGIALFERLIASRVDLLPTLFITGYGTIEDAVRLLKLGAADYLTKPLDPGALIDKLRALAATSAPRRDVRQEVSEHERLGISPAMCRIEAELDRLARHPQTPVLISGESGVGKEVVARALHRRQCPQAPFVAVNCAALPETLIEAELFGHERGAFTGAERRRPGVFEQAGAGVLFLDEIGDMPLALQSRLLRVVQSRQLTRIGGVEPVEVGARLVCATHRDLAALVRAGHFREDLYYRVRVLEIAIPPLRERPEDILWLAERFLAEHGARFPDERRRLEAADRQWLLNQPWPGNVRELQHTLERACILGQGERLRLRSTDTALAETSLRQQTEAGERATILAALVEQDYRMTQTAARLGISRKTLWQKMKRYGLSRTEDAG</sequence>
<dbReference type="KEGG" id="ttp:E6P07_03860"/>
<dbReference type="GO" id="GO:0043565">
    <property type="term" value="F:sequence-specific DNA binding"/>
    <property type="evidence" value="ECO:0007669"/>
    <property type="project" value="InterPro"/>
</dbReference>
<dbReference type="Pfam" id="PF00072">
    <property type="entry name" value="Response_reg"/>
    <property type="match status" value="1"/>
</dbReference>
<evidence type="ECO:0000313" key="8">
    <source>
        <dbReference type="EMBL" id="QGU33947.1"/>
    </source>
</evidence>
<dbReference type="InterPro" id="IPR002197">
    <property type="entry name" value="HTH_Fis"/>
</dbReference>
<name>A0A6I6ELR7_THETI</name>
<dbReference type="Pfam" id="PF02954">
    <property type="entry name" value="HTH_8"/>
    <property type="match status" value="1"/>
</dbReference>
<dbReference type="SUPFAM" id="SSF52172">
    <property type="entry name" value="CheY-like"/>
    <property type="match status" value="1"/>
</dbReference>
<feature type="domain" description="Sigma-54 factor interaction" evidence="6">
    <location>
        <begin position="136"/>
        <end position="365"/>
    </location>
</feature>
<dbReference type="PROSITE" id="PS00675">
    <property type="entry name" value="SIGMA54_INTERACT_1"/>
    <property type="match status" value="1"/>
</dbReference>
<dbReference type="SUPFAM" id="SSF46689">
    <property type="entry name" value="Homeodomain-like"/>
    <property type="match status" value="1"/>
</dbReference>
<evidence type="ECO:0000256" key="3">
    <source>
        <dbReference type="ARBA" id="ARBA00023015"/>
    </source>
</evidence>
<dbReference type="SMART" id="SM00382">
    <property type="entry name" value="AAA"/>
    <property type="match status" value="1"/>
</dbReference>
<dbReference type="FunFam" id="3.40.50.300:FF:000006">
    <property type="entry name" value="DNA-binding transcriptional regulator NtrC"/>
    <property type="match status" value="1"/>
</dbReference>
<dbReference type="Gene3D" id="1.10.10.60">
    <property type="entry name" value="Homeodomain-like"/>
    <property type="match status" value="1"/>
</dbReference>
<dbReference type="PROSITE" id="PS50110">
    <property type="entry name" value="RESPONSE_REGULATORY"/>
    <property type="match status" value="1"/>
</dbReference>
<dbReference type="GO" id="GO:0000160">
    <property type="term" value="P:phosphorelay signal transduction system"/>
    <property type="evidence" value="ECO:0007669"/>
    <property type="project" value="InterPro"/>
</dbReference>
<evidence type="ECO:0000256" key="4">
    <source>
        <dbReference type="ARBA" id="ARBA00023163"/>
    </source>
</evidence>
<evidence type="ECO:0000313" key="9">
    <source>
        <dbReference type="Proteomes" id="UP000426424"/>
    </source>
</evidence>
<dbReference type="EMBL" id="CP039268">
    <property type="protein sequence ID" value="QGU33947.1"/>
    <property type="molecule type" value="Genomic_DNA"/>
</dbReference>
<dbReference type="InterPro" id="IPR001789">
    <property type="entry name" value="Sig_transdc_resp-reg_receiver"/>
</dbReference>
<keyword evidence="1" id="KW-0547">Nucleotide-binding</keyword>
<dbReference type="PANTHER" id="PTHR32071">
    <property type="entry name" value="TRANSCRIPTIONAL REGULATORY PROTEIN"/>
    <property type="match status" value="1"/>
</dbReference>
<organism evidence="8 9">
    <name type="scientific">Thermochromatium tepidum ATCC 43061</name>
    <dbReference type="NCBI Taxonomy" id="316276"/>
    <lineage>
        <taxon>Bacteria</taxon>
        <taxon>Pseudomonadati</taxon>
        <taxon>Pseudomonadota</taxon>
        <taxon>Gammaproteobacteria</taxon>
        <taxon>Chromatiales</taxon>
        <taxon>Chromatiaceae</taxon>
        <taxon>Thermochromatium</taxon>
    </lineage>
</organism>
<dbReference type="InterPro" id="IPR025944">
    <property type="entry name" value="Sigma_54_int_dom_CS"/>
</dbReference>
<dbReference type="Pfam" id="PF00158">
    <property type="entry name" value="Sigma54_activat"/>
    <property type="match status" value="1"/>
</dbReference>
<dbReference type="SMART" id="SM00448">
    <property type="entry name" value="REC"/>
    <property type="match status" value="1"/>
</dbReference>
<dbReference type="Proteomes" id="UP000426424">
    <property type="component" value="Chromosome"/>
</dbReference>
<dbReference type="GO" id="GO:0006355">
    <property type="term" value="P:regulation of DNA-templated transcription"/>
    <property type="evidence" value="ECO:0007669"/>
    <property type="project" value="InterPro"/>
</dbReference>
<dbReference type="InterPro" id="IPR058031">
    <property type="entry name" value="AAA_lid_NorR"/>
</dbReference>
<dbReference type="Gene3D" id="3.40.50.300">
    <property type="entry name" value="P-loop containing nucleotide triphosphate hydrolases"/>
    <property type="match status" value="1"/>
</dbReference>
<dbReference type="PANTHER" id="PTHR32071:SF57">
    <property type="entry name" value="C4-DICARBOXYLATE TRANSPORT TRANSCRIPTIONAL REGULATORY PROTEIN DCTD"/>
    <property type="match status" value="1"/>
</dbReference>
<feature type="modified residue" description="4-aspartylphosphate" evidence="5">
    <location>
        <position position="52"/>
    </location>
</feature>